<dbReference type="VEuPathDB" id="VectorBase:ADIR014023"/>
<evidence type="ECO:0000256" key="1">
    <source>
        <dbReference type="SAM" id="MobiDB-lite"/>
    </source>
</evidence>
<proteinExistence type="predicted"/>
<accession>A0A182NVT0</accession>
<dbReference type="AlphaFoldDB" id="A0A182NVT0"/>
<feature type="compositionally biased region" description="Basic residues" evidence="1">
    <location>
        <begin position="1"/>
        <end position="13"/>
    </location>
</feature>
<dbReference type="Proteomes" id="UP000075884">
    <property type="component" value="Unassembled WGS sequence"/>
</dbReference>
<sequence>MAGKRHRKKRGTRQGKAQSKPPQQKSAPPVFPKLYDSSDEFSTHEDDKDYDFTDMFEDLMHATTYDRRSGRHSPIINRGMVEIMLEEDPEMYGTDVTLSFANYARQSLDDMGRWSRPGEAGTSKNSSAGYANKKPAMGETSKKPHAAEPDKKLSMGETSK</sequence>
<organism evidence="2 3">
    <name type="scientific">Anopheles dirus</name>
    <dbReference type="NCBI Taxonomy" id="7168"/>
    <lineage>
        <taxon>Eukaryota</taxon>
        <taxon>Metazoa</taxon>
        <taxon>Ecdysozoa</taxon>
        <taxon>Arthropoda</taxon>
        <taxon>Hexapoda</taxon>
        <taxon>Insecta</taxon>
        <taxon>Pterygota</taxon>
        <taxon>Neoptera</taxon>
        <taxon>Endopterygota</taxon>
        <taxon>Diptera</taxon>
        <taxon>Nematocera</taxon>
        <taxon>Culicoidea</taxon>
        <taxon>Culicidae</taxon>
        <taxon>Anophelinae</taxon>
        <taxon>Anopheles</taxon>
    </lineage>
</organism>
<feature type="compositionally biased region" description="Low complexity" evidence="1">
    <location>
        <begin position="16"/>
        <end position="28"/>
    </location>
</feature>
<keyword evidence="3" id="KW-1185">Reference proteome</keyword>
<feature type="region of interest" description="Disordered" evidence="1">
    <location>
        <begin position="1"/>
        <end position="48"/>
    </location>
</feature>
<feature type="region of interest" description="Disordered" evidence="1">
    <location>
        <begin position="111"/>
        <end position="160"/>
    </location>
</feature>
<name>A0A182NVT0_9DIPT</name>
<reference evidence="2" key="2">
    <citation type="submission" date="2020-05" db="UniProtKB">
        <authorList>
            <consortium name="EnsemblMetazoa"/>
        </authorList>
    </citation>
    <scope>IDENTIFICATION</scope>
    <source>
        <strain evidence="2">WRAIR2</strain>
    </source>
</reference>
<evidence type="ECO:0000313" key="3">
    <source>
        <dbReference type="Proteomes" id="UP000075884"/>
    </source>
</evidence>
<protein>
    <submittedName>
        <fullName evidence="2">Uncharacterized protein</fullName>
    </submittedName>
</protein>
<evidence type="ECO:0000313" key="2">
    <source>
        <dbReference type="EnsemblMetazoa" id="ADIR014023-PA"/>
    </source>
</evidence>
<reference evidence="3" key="1">
    <citation type="submission" date="2013-03" db="EMBL/GenBank/DDBJ databases">
        <title>The Genome Sequence of Anopheles dirus WRAIR2.</title>
        <authorList>
            <consortium name="The Broad Institute Genomics Platform"/>
            <person name="Neafsey D.E."/>
            <person name="Walton C."/>
            <person name="Walker B."/>
            <person name="Young S.K."/>
            <person name="Zeng Q."/>
            <person name="Gargeya S."/>
            <person name="Fitzgerald M."/>
            <person name="Haas B."/>
            <person name="Abouelleil A."/>
            <person name="Allen A.W."/>
            <person name="Alvarado L."/>
            <person name="Arachchi H.M."/>
            <person name="Berlin A.M."/>
            <person name="Chapman S.B."/>
            <person name="Gainer-Dewar J."/>
            <person name="Goldberg J."/>
            <person name="Griggs A."/>
            <person name="Gujja S."/>
            <person name="Hansen M."/>
            <person name="Howarth C."/>
            <person name="Imamovic A."/>
            <person name="Ireland A."/>
            <person name="Larimer J."/>
            <person name="McCowan C."/>
            <person name="Murphy C."/>
            <person name="Pearson M."/>
            <person name="Poon T.W."/>
            <person name="Priest M."/>
            <person name="Roberts A."/>
            <person name="Saif S."/>
            <person name="Shea T."/>
            <person name="Sisk P."/>
            <person name="Sykes S."/>
            <person name="Wortman J."/>
            <person name="Nusbaum C."/>
            <person name="Birren B."/>
        </authorList>
    </citation>
    <scope>NUCLEOTIDE SEQUENCE [LARGE SCALE GENOMIC DNA]</scope>
    <source>
        <strain evidence="3">WRAIR2</strain>
    </source>
</reference>
<feature type="compositionally biased region" description="Basic and acidic residues" evidence="1">
    <location>
        <begin position="140"/>
        <end position="160"/>
    </location>
</feature>
<dbReference type="EnsemblMetazoa" id="ADIR014023-RA">
    <property type="protein sequence ID" value="ADIR014023-PA"/>
    <property type="gene ID" value="ADIR014023"/>
</dbReference>